<feature type="compositionally biased region" description="Basic and acidic residues" evidence="7">
    <location>
        <begin position="1056"/>
        <end position="1067"/>
    </location>
</feature>
<evidence type="ECO:0000256" key="3">
    <source>
        <dbReference type="ARBA" id="ARBA00022483"/>
    </source>
</evidence>
<dbReference type="PANTHER" id="PTHR45716:SF5">
    <property type="entry name" value="SYNAPTOTAGMIN-LIKE PROTEIN 2"/>
    <property type="match status" value="1"/>
</dbReference>
<name>A0A6G0IV55_LARCR</name>
<feature type="compositionally biased region" description="Basic and acidic residues" evidence="7">
    <location>
        <begin position="1030"/>
        <end position="1048"/>
    </location>
</feature>
<feature type="compositionally biased region" description="Basic and acidic residues" evidence="7">
    <location>
        <begin position="1163"/>
        <end position="1173"/>
    </location>
</feature>
<feature type="region of interest" description="Disordered" evidence="7">
    <location>
        <begin position="1154"/>
        <end position="1173"/>
    </location>
</feature>
<feature type="compositionally biased region" description="Basic and acidic residues" evidence="7">
    <location>
        <begin position="749"/>
        <end position="761"/>
    </location>
</feature>
<dbReference type="SMART" id="SM00239">
    <property type="entry name" value="C2"/>
    <property type="match status" value="2"/>
</dbReference>
<gene>
    <name evidence="10" type="ORF">D5F01_LYC06058</name>
</gene>
<dbReference type="PROSITE" id="PS50004">
    <property type="entry name" value="C2"/>
    <property type="match status" value="2"/>
</dbReference>
<dbReference type="InterPro" id="IPR010911">
    <property type="entry name" value="Rab_BD"/>
</dbReference>
<dbReference type="Gene3D" id="2.60.40.150">
    <property type="entry name" value="C2 domain"/>
    <property type="match status" value="2"/>
</dbReference>
<dbReference type="PANTHER" id="PTHR45716">
    <property type="entry name" value="BITESIZE, ISOFORM I"/>
    <property type="match status" value="1"/>
</dbReference>
<feature type="compositionally biased region" description="Low complexity" evidence="7">
    <location>
        <begin position="1068"/>
        <end position="1084"/>
    </location>
</feature>
<feature type="compositionally biased region" description="Basic and acidic residues" evidence="7">
    <location>
        <begin position="493"/>
        <end position="530"/>
    </location>
</feature>
<protein>
    <recommendedName>
        <fullName evidence="6">Synaptotagmin-like protein 2</fullName>
    </recommendedName>
</protein>
<feature type="region of interest" description="Disordered" evidence="7">
    <location>
        <begin position="1186"/>
        <end position="1309"/>
    </location>
</feature>
<feature type="domain" description="C2" evidence="8">
    <location>
        <begin position="1518"/>
        <end position="1650"/>
    </location>
</feature>
<proteinExistence type="predicted"/>
<dbReference type="SUPFAM" id="SSF49562">
    <property type="entry name" value="C2 domain (Calcium/lipid-binding domain, CaLB)"/>
    <property type="match status" value="2"/>
</dbReference>
<evidence type="ECO:0000256" key="7">
    <source>
        <dbReference type="SAM" id="MobiDB-lite"/>
    </source>
</evidence>
<feature type="compositionally biased region" description="Basic and acidic residues" evidence="7">
    <location>
        <begin position="612"/>
        <end position="629"/>
    </location>
</feature>
<feature type="compositionally biased region" description="Basic and acidic residues" evidence="7">
    <location>
        <begin position="538"/>
        <end position="573"/>
    </location>
</feature>
<dbReference type="Gene3D" id="6.10.250.3000">
    <property type="match status" value="1"/>
</dbReference>
<dbReference type="CDD" id="cd08393">
    <property type="entry name" value="C2A_SLP-1_2"/>
    <property type="match status" value="1"/>
</dbReference>
<feature type="compositionally biased region" description="Basic and acidic residues" evidence="7">
    <location>
        <begin position="951"/>
        <end position="961"/>
    </location>
</feature>
<evidence type="ECO:0000313" key="10">
    <source>
        <dbReference type="EMBL" id="KAE8295132.1"/>
    </source>
</evidence>
<dbReference type="PROSITE" id="PS50916">
    <property type="entry name" value="RABBD"/>
    <property type="match status" value="1"/>
</dbReference>
<feature type="compositionally biased region" description="Basic and acidic residues" evidence="7">
    <location>
        <begin position="1276"/>
        <end position="1291"/>
    </location>
</feature>
<feature type="compositionally biased region" description="Low complexity" evidence="7">
    <location>
        <begin position="246"/>
        <end position="260"/>
    </location>
</feature>
<feature type="compositionally biased region" description="Polar residues" evidence="7">
    <location>
        <begin position="776"/>
        <end position="788"/>
    </location>
</feature>
<feature type="region of interest" description="Disordered" evidence="7">
    <location>
        <begin position="152"/>
        <end position="428"/>
    </location>
</feature>
<feature type="compositionally biased region" description="Polar residues" evidence="7">
    <location>
        <begin position="443"/>
        <end position="460"/>
    </location>
</feature>
<feature type="domain" description="RabBD" evidence="9">
    <location>
        <begin position="1"/>
        <end position="61"/>
    </location>
</feature>
<evidence type="ECO:0000256" key="1">
    <source>
        <dbReference type="ARBA" id="ARBA00004236"/>
    </source>
</evidence>
<dbReference type="InterPro" id="IPR000008">
    <property type="entry name" value="C2_dom"/>
</dbReference>
<feature type="compositionally biased region" description="Polar residues" evidence="7">
    <location>
        <begin position="574"/>
        <end position="588"/>
    </location>
</feature>
<feature type="domain" description="C2" evidence="8">
    <location>
        <begin position="1381"/>
        <end position="1503"/>
    </location>
</feature>
<feature type="compositionally biased region" description="Basic and acidic residues" evidence="7">
    <location>
        <begin position="972"/>
        <end position="984"/>
    </location>
</feature>
<feature type="compositionally biased region" description="Low complexity" evidence="7">
    <location>
        <begin position="1212"/>
        <end position="1235"/>
    </location>
</feature>
<keyword evidence="5" id="KW-0472">Membrane</keyword>
<feature type="region of interest" description="Disordered" evidence="7">
    <location>
        <begin position="702"/>
        <end position="834"/>
    </location>
</feature>
<evidence type="ECO:0000256" key="6">
    <source>
        <dbReference type="ARBA" id="ARBA00072164"/>
    </source>
</evidence>
<feature type="region of interest" description="Disordered" evidence="7">
    <location>
        <begin position="93"/>
        <end position="113"/>
    </location>
</feature>
<feature type="compositionally biased region" description="Basic and acidic residues" evidence="7">
    <location>
        <begin position="363"/>
        <end position="385"/>
    </location>
</feature>
<feature type="compositionally biased region" description="Polar residues" evidence="7">
    <location>
        <begin position="218"/>
        <end position="237"/>
    </location>
</feature>
<feature type="region of interest" description="Disordered" evidence="7">
    <location>
        <begin position="848"/>
        <end position="907"/>
    </location>
</feature>
<feature type="compositionally biased region" description="Polar residues" evidence="7">
    <location>
        <begin position="272"/>
        <end position="307"/>
    </location>
</feature>
<feature type="region of interest" description="Disordered" evidence="7">
    <location>
        <begin position="943"/>
        <end position="1139"/>
    </location>
</feature>
<accession>A0A6G0IV55</accession>
<sequence length="1688" mass="188660">MIDLSHLTEEEQGMIMTVLRRDAELKKAEEERISKLEKILNSDSQPDAKLKYLSGEWFYEAKSRRHMDKIHGSEIILASMKQKKAGLDGSLRIERSKTPSSRGSDIVPPPKPARCLDALEPKEINDAEKENLNSAVCSPRLPRHNPFNRASLIVVEPPENNNDVSTGRDKESSETELISPLKSHSAAAAASQTSGSSLTSEASSAGFRPVPKKRTFLSRRTSSQTDSNGLGSDTQVGSAGVVPAPRRSLQRGSSGSSNQSYPKSQDEAPQKSVVSDQVSHSAQPSRSLDENSQQPLCDVSQVTSNTAAERERNPPSQTRDRSVDDSSNDSHPKKLNKLSHPSSATHNHHNVRPATHTGSNTSSDKEIPQRSNERHDETQREHGEVKAVILHTGSIQDSDRENNSSVGTAMRQEDLSLPQSTEDPDPPVLYDLIFIDKSDPQKKSNQTQVFKLSTQTTSPTGDEDSITKVLDWFSRSTDSLDWINTKGGPESTKSSDKHVDINKSRGEDSLRKDAGDIVSDRKKETQEMKRSHLQKQANETKELKATDRVGNKEVNETQEEVKKESRERMRSQDSQDNTDESQPTQISHLKSFWEKSNVGPKILIGKSVTPSDKGKPAHLSAEKDEEKMNKPHGASDMPTVPGIYNGKGSYGEEREQQLVVGPQKDTGDNIHLNGNQEVYSLVMNTSSPRNTDLKLAANLQVADRRGPESESISFVKPNPQPDSISQSKETLLLDELSKTIPASQLDTDLQTRDSPDADKLHLSRNSPYMDYKQGGNDIQITPKTQMRRGSSEEVKRRDSEDKGIQSSMSPKRKEDKVNSPHSNRKGLPHQESTAERIKQLKSFWEQERNKPMFYTGKPKPLGEGKVARGANQAKMNKRFTKSEFDLSSIGNYPDSDEEDSDRNHPNFTILPLNQRIEKSSPSLGTNRIQFNTLREFWDEATSDTKGSFSFDKPKSPKKKESISAQLPSQEIKCGDSEIYREKTRQAVLKSSSSSSPTLPNRSKSPHDRQCVSRVINDGKNSLSNYTTAEQQRESKRSSKDSNRDEKSTKPPSSSGKETRSPKNRKDSFSNSSSRGNSMRRAASMFALSVPDEKDQSQLKMDVSPVHPQSRKQRQNSEKAAGPRRSSEETETLTPRARACVPRDYRHYLGMTDNNSVHTSLAPDIKDEGSEGKSGYEFDLVVPVRASTPVSSEERYSRKGSKASQRPLWANYSSSDTGQESSMSSTSDTWSISRNSSNRENDDECQNPVRKALRRAEARPKNLAKSMEDITASLSPRQERRQDPTADMRRISDVSSIPSPSSSLFSDPDHLKKMSKSVPSFLQKEDVGRDTDSNCEDSYDRGRLMMGNSLTNLTSSSGMASVSSLSGSVMTMYSGDFGNVEVQGNIQFSINYIQKLREFHIFVAECRDLAAVDPKRGRSDPYVKSYLAPDKANLGKRKTSVKKKTLNPTFNEILRYRVRMEYLRTQTLILSVWHHDTFGRNSFLGEVDMDLSKWDFDHTQMNYLALKARTTPTLAPSNGRGEMRIAIRFLPQIIHSEGLAKEVRNAGEIHIWVKECKNLPLIRATIDPYVKCFVLPDTSRKSRQKTRVLRRTVDPAFNHTMVYDGIREVDLAEACVELTVWDRDRLASNLLGGLRLGAGTGRSYGAAVDWMDSTPYEVALWDRMKATPNEWVEDVLPLRMLNSAKTAFK</sequence>
<comment type="caution">
    <text evidence="10">The sequence shown here is derived from an EMBL/GenBank/DDBJ whole genome shotgun (WGS) entry which is preliminary data.</text>
</comment>
<comment type="subcellular location">
    <subcellularLocation>
        <location evidence="1">Cell membrane</location>
    </subcellularLocation>
</comment>
<dbReference type="InterPro" id="IPR043567">
    <property type="entry name" value="SYTL1-5_C2B"/>
</dbReference>
<evidence type="ECO:0000259" key="8">
    <source>
        <dbReference type="PROSITE" id="PS50004"/>
    </source>
</evidence>
<dbReference type="Proteomes" id="UP000424527">
    <property type="component" value="Unassembled WGS sequence"/>
</dbReference>
<dbReference type="Pfam" id="PF00168">
    <property type="entry name" value="C2"/>
    <property type="match status" value="2"/>
</dbReference>
<keyword evidence="4" id="KW-0677">Repeat</keyword>
<keyword evidence="3" id="KW-0268">Exocytosis</keyword>
<reference evidence="10 11" key="1">
    <citation type="submission" date="2019-07" db="EMBL/GenBank/DDBJ databases">
        <title>Chromosome genome assembly for large yellow croaker.</title>
        <authorList>
            <person name="Xiao S."/>
        </authorList>
    </citation>
    <scope>NUCLEOTIDE SEQUENCE [LARGE SCALE GENOMIC DNA]</scope>
    <source>
        <strain evidence="10">JMULYC20181020</strain>
        <tissue evidence="10">Muscle</tissue>
    </source>
</reference>
<organism evidence="10 11">
    <name type="scientific">Larimichthys crocea</name>
    <name type="common">Large yellow croaker</name>
    <name type="synonym">Pseudosciaena crocea</name>
    <dbReference type="NCBI Taxonomy" id="215358"/>
    <lineage>
        <taxon>Eukaryota</taxon>
        <taxon>Metazoa</taxon>
        <taxon>Chordata</taxon>
        <taxon>Craniata</taxon>
        <taxon>Vertebrata</taxon>
        <taxon>Euteleostomi</taxon>
        <taxon>Actinopterygii</taxon>
        <taxon>Neopterygii</taxon>
        <taxon>Teleostei</taxon>
        <taxon>Neoteleostei</taxon>
        <taxon>Acanthomorphata</taxon>
        <taxon>Eupercaria</taxon>
        <taxon>Sciaenidae</taxon>
        <taxon>Larimichthys</taxon>
    </lineage>
</organism>
<feature type="region of interest" description="Disordered" evidence="7">
    <location>
        <begin position="479"/>
        <end position="649"/>
    </location>
</feature>
<feature type="compositionally biased region" description="Basic and acidic residues" evidence="7">
    <location>
        <begin position="308"/>
        <end position="332"/>
    </location>
</feature>
<evidence type="ECO:0000256" key="5">
    <source>
        <dbReference type="ARBA" id="ARBA00023136"/>
    </source>
</evidence>
<dbReference type="FunFam" id="2.60.40.150:FF:000040">
    <property type="entry name" value="synaptotagmin-like protein 2 isoform X2"/>
    <property type="match status" value="1"/>
</dbReference>
<feature type="region of interest" description="Disordered" evidence="7">
    <location>
        <begin position="440"/>
        <end position="464"/>
    </location>
</feature>
<dbReference type="GO" id="GO:0042043">
    <property type="term" value="F:neurexin family protein binding"/>
    <property type="evidence" value="ECO:0007669"/>
    <property type="project" value="TreeGrafter"/>
</dbReference>
<feature type="compositionally biased region" description="Low complexity" evidence="7">
    <location>
        <begin position="183"/>
        <end position="205"/>
    </location>
</feature>
<dbReference type="InterPro" id="IPR035892">
    <property type="entry name" value="C2_domain_sf"/>
</dbReference>
<dbReference type="CDD" id="cd04020">
    <property type="entry name" value="C2B_SLP_1-2-3-4"/>
    <property type="match status" value="1"/>
</dbReference>
<evidence type="ECO:0000259" key="9">
    <source>
        <dbReference type="PROSITE" id="PS50916"/>
    </source>
</evidence>
<feature type="compositionally biased region" description="Basic and acidic residues" evidence="7">
    <location>
        <begin position="789"/>
        <end position="803"/>
    </location>
</feature>
<dbReference type="GO" id="GO:0005886">
    <property type="term" value="C:plasma membrane"/>
    <property type="evidence" value="ECO:0007669"/>
    <property type="project" value="UniProtKB-SubCell"/>
</dbReference>
<dbReference type="GO" id="GO:0070382">
    <property type="term" value="C:exocytic vesicle"/>
    <property type="evidence" value="ECO:0007669"/>
    <property type="project" value="TreeGrafter"/>
</dbReference>
<dbReference type="EMBL" id="REGW02000006">
    <property type="protein sequence ID" value="KAE8295132.1"/>
    <property type="molecule type" value="Genomic_DNA"/>
</dbReference>
<feature type="compositionally biased region" description="Polar residues" evidence="7">
    <location>
        <begin position="1018"/>
        <end position="1029"/>
    </location>
</feature>
<dbReference type="GO" id="GO:0006886">
    <property type="term" value="P:intracellular protein transport"/>
    <property type="evidence" value="ECO:0007669"/>
    <property type="project" value="InterPro"/>
</dbReference>
<evidence type="ECO:0000256" key="2">
    <source>
        <dbReference type="ARBA" id="ARBA00022475"/>
    </source>
</evidence>
<feature type="compositionally biased region" description="Low complexity" evidence="7">
    <location>
        <begin position="1292"/>
        <end position="1305"/>
    </location>
</feature>
<evidence type="ECO:0000313" key="11">
    <source>
        <dbReference type="Proteomes" id="UP000424527"/>
    </source>
</evidence>
<dbReference type="GO" id="GO:0031267">
    <property type="term" value="F:small GTPase binding"/>
    <property type="evidence" value="ECO:0007669"/>
    <property type="project" value="InterPro"/>
</dbReference>
<evidence type="ECO:0000256" key="4">
    <source>
        <dbReference type="ARBA" id="ARBA00022737"/>
    </source>
</evidence>
<dbReference type="FunFam" id="2.60.40.150:FF:000006">
    <property type="entry name" value="Synaptotagmin-like 5, isoform CRA_a"/>
    <property type="match status" value="1"/>
</dbReference>
<dbReference type="GO" id="GO:0006887">
    <property type="term" value="P:exocytosis"/>
    <property type="evidence" value="ECO:0007669"/>
    <property type="project" value="UniProtKB-KW"/>
</dbReference>
<keyword evidence="11" id="KW-1185">Reference proteome</keyword>
<keyword evidence="2" id="KW-1003">Cell membrane</keyword>